<evidence type="ECO:0000259" key="3">
    <source>
        <dbReference type="Pfam" id="PF25023"/>
    </source>
</evidence>
<sequence length="253" mass="28508">MTKGGVTYYYHVNGHGDVVALTDASGNVVAQYQYDAWGNILSKTGALATANPYRYAGYYYDEETGLYYLMARYYDANMGRFLTRDTFHGSEGDNLSLNLYTYSQNNPIIYVDPSGHAAVSTWVSYTKYKGKLYYDGDAIIKHNVPIARQHMLNLVWFKNIVNYRKPWDYKNKANKYNYLLGKKVYTPEQFGNIHYGAVGTAAGFSPLTLLVGAGIAQIRSGNGGKWYAFGDDPKDQAMIRLGIGYYTKNFGIF</sequence>
<dbReference type="PANTHER" id="PTHR32305">
    <property type="match status" value="1"/>
</dbReference>
<keyword evidence="5" id="KW-1185">Reference proteome</keyword>
<organism evidence="4 5">
    <name type="scientific">Anoxybacteroides rupiense</name>
    <dbReference type="NCBI Taxonomy" id="311460"/>
    <lineage>
        <taxon>Bacteria</taxon>
        <taxon>Bacillati</taxon>
        <taxon>Bacillota</taxon>
        <taxon>Bacilli</taxon>
        <taxon>Bacillales</taxon>
        <taxon>Anoxybacillaceae</taxon>
        <taxon>Anoxybacteroides</taxon>
    </lineage>
</organism>
<dbReference type="Pfam" id="PF25023">
    <property type="entry name" value="TEN_YD-shell"/>
    <property type="match status" value="1"/>
</dbReference>
<proteinExistence type="predicted"/>
<feature type="domain" description="Bacterial toxin 44" evidence="2">
    <location>
        <begin position="159"/>
        <end position="247"/>
    </location>
</feature>
<evidence type="ECO:0000313" key="5">
    <source>
        <dbReference type="Proteomes" id="UP001213979"/>
    </source>
</evidence>
<evidence type="ECO:0000259" key="2">
    <source>
        <dbReference type="Pfam" id="PF15607"/>
    </source>
</evidence>
<dbReference type="InterPro" id="IPR022385">
    <property type="entry name" value="Rhs_assc_core"/>
</dbReference>
<dbReference type="Proteomes" id="UP001213979">
    <property type="component" value="Unassembled WGS sequence"/>
</dbReference>
<dbReference type="NCBIfam" id="TIGR03696">
    <property type="entry name" value="Rhs_assc_core"/>
    <property type="match status" value="1"/>
</dbReference>
<dbReference type="InterPro" id="IPR006530">
    <property type="entry name" value="YD"/>
</dbReference>
<dbReference type="NCBIfam" id="TIGR01643">
    <property type="entry name" value="YD_repeat_2x"/>
    <property type="match status" value="1"/>
</dbReference>
<evidence type="ECO:0000256" key="1">
    <source>
        <dbReference type="ARBA" id="ARBA00022737"/>
    </source>
</evidence>
<evidence type="ECO:0000313" key="4">
    <source>
        <dbReference type="EMBL" id="MDE8562789.1"/>
    </source>
</evidence>
<protein>
    <submittedName>
        <fullName evidence="4">Polymorphic toxin type 44 domain-containing protein</fullName>
    </submittedName>
</protein>
<dbReference type="PANTHER" id="PTHR32305:SF17">
    <property type="entry name" value="TRNA NUCLEASE WAPA"/>
    <property type="match status" value="1"/>
</dbReference>
<keyword evidence="1" id="KW-0677">Repeat</keyword>
<feature type="domain" description="Teneurin-like YD-shell" evidence="3">
    <location>
        <begin position="3"/>
        <end position="108"/>
    </location>
</feature>
<dbReference type="InterPro" id="IPR028946">
    <property type="entry name" value="Ntox44"/>
</dbReference>
<dbReference type="Gene3D" id="2.180.10.10">
    <property type="entry name" value="RHS repeat-associated core"/>
    <property type="match status" value="1"/>
</dbReference>
<accession>A0ABT5W0D1</accession>
<dbReference type="PRINTS" id="PR00394">
    <property type="entry name" value="RHSPROTEIN"/>
</dbReference>
<name>A0ABT5W0D1_9BACL</name>
<comment type="caution">
    <text evidence="4">The sequence shown here is derived from an EMBL/GenBank/DDBJ whole genome shotgun (WGS) entry which is preliminary data.</text>
</comment>
<dbReference type="InterPro" id="IPR056823">
    <property type="entry name" value="TEN-like_YD-shell"/>
</dbReference>
<dbReference type="Pfam" id="PF15607">
    <property type="entry name" value="Ntox44"/>
    <property type="match status" value="1"/>
</dbReference>
<dbReference type="InterPro" id="IPR050708">
    <property type="entry name" value="T6SS_VgrG/RHS"/>
</dbReference>
<gene>
    <name evidence="4" type="ORF">PNH38_02695</name>
</gene>
<reference evidence="4 5" key="1">
    <citation type="submission" date="2023-01" db="EMBL/GenBank/DDBJ databases">
        <title>Genome-based reclassification of Anoxybacillus geothermalis as a later heterotypic synonym of Anoxybacillus rupiensis.</title>
        <authorList>
            <person name="Inan Bektas K."/>
            <person name="Canakci S."/>
            <person name="Belduz A.A."/>
            <person name="Guler H.H."/>
        </authorList>
    </citation>
    <scope>NUCLEOTIDE SEQUENCE [LARGE SCALE GENOMIC DNA]</scope>
    <source>
        <strain evidence="4 5">DSM 17127</strain>
    </source>
</reference>
<dbReference type="EMBL" id="JAQOTG010000001">
    <property type="protein sequence ID" value="MDE8562789.1"/>
    <property type="molecule type" value="Genomic_DNA"/>
</dbReference>